<evidence type="ECO:0000256" key="1">
    <source>
        <dbReference type="SAM" id="MobiDB-lite"/>
    </source>
</evidence>
<dbReference type="RefSeq" id="WP_137815523.1">
    <property type="nucleotide sequence ID" value="NZ_BJFL01000025.1"/>
</dbReference>
<dbReference type="AlphaFoldDB" id="A0A4D4J6X1"/>
<evidence type="ECO:0000313" key="2">
    <source>
        <dbReference type="EMBL" id="GDY32515.1"/>
    </source>
</evidence>
<comment type="caution">
    <text evidence="2">The sequence shown here is derived from an EMBL/GenBank/DDBJ whole genome shotgun (WGS) entry which is preliminary data.</text>
</comment>
<protein>
    <submittedName>
        <fullName evidence="2">Uncharacterized protein</fullName>
    </submittedName>
</protein>
<organism evidence="2 3">
    <name type="scientific">Gandjariella thermophila</name>
    <dbReference type="NCBI Taxonomy" id="1931992"/>
    <lineage>
        <taxon>Bacteria</taxon>
        <taxon>Bacillati</taxon>
        <taxon>Actinomycetota</taxon>
        <taxon>Actinomycetes</taxon>
        <taxon>Pseudonocardiales</taxon>
        <taxon>Pseudonocardiaceae</taxon>
        <taxon>Gandjariella</taxon>
    </lineage>
</organism>
<proteinExistence type="predicted"/>
<gene>
    <name evidence="2" type="ORF">GTS_41480</name>
</gene>
<feature type="region of interest" description="Disordered" evidence="1">
    <location>
        <begin position="23"/>
        <end position="52"/>
    </location>
</feature>
<name>A0A4D4J6X1_9PSEU</name>
<dbReference type="Proteomes" id="UP000298860">
    <property type="component" value="Unassembled WGS sequence"/>
</dbReference>
<feature type="compositionally biased region" description="Basic and acidic residues" evidence="1">
    <location>
        <begin position="37"/>
        <end position="49"/>
    </location>
</feature>
<evidence type="ECO:0000313" key="3">
    <source>
        <dbReference type="Proteomes" id="UP000298860"/>
    </source>
</evidence>
<dbReference type="EMBL" id="BJFL01000025">
    <property type="protein sequence ID" value="GDY32515.1"/>
    <property type="molecule type" value="Genomic_DNA"/>
</dbReference>
<sequence>MPRDVLAAIAAIVHAEAIRRFGATGGVGGDQTGPADRPARVRSAAEPRGAHRPSKLGRWLAAALRAVRRRG</sequence>
<reference evidence="3" key="1">
    <citation type="submission" date="2019-04" db="EMBL/GenBank/DDBJ databases">
        <title>Draft genome sequence of Pseudonocardiaceae bacterium SL3-2-4.</title>
        <authorList>
            <person name="Ningsih F."/>
            <person name="Yokota A."/>
            <person name="Sakai Y."/>
            <person name="Nanatani K."/>
            <person name="Yabe S."/>
            <person name="Oetari A."/>
            <person name="Sjamsuridzal W."/>
        </authorList>
    </citation>
    <scope>NUCLEOTIDE SEQUENCE [LARGE SCALE GENOMIC DNA]</scope>
    <source>
        <strain evidence="3">SL3-2-4</strain>
    </source>
</reference>
<accession>A0A4D4J6X1</accession>
<keyword evidence="3" id="KW-1185">Reference proteome</keyword>